<dbReference type="AlphaFoldDB" id="A0A2M9WNS7"/>
<comment type="caution">
    <text evidence="2">The sequence shown here is derived from an EMBL/GenBank/DDBJ whole genome shotgun (WGS) entry which is preliminary data.</text>
</comment>
<keyword evidence="1" id="KW-0812">Transmembrane</keyword>
<feature type="transmembrane region" description="Helical" evidence="1">
    <location>
        <begin position="50"/>
        <end position="67"/>
    </location>
</feature>
<name>A0A2M9WNS7_9LACO</name>
<gene>
    <name evidence="2" type="ORF">BHU41_07380</name>
</gene>
<keyword evidence="1" id="KW-1133">Transmembrane helix</keyword>
<organism evidence="2 3">
    <name type="scientific">Lactobacillus crispatus</name>
    <dbReference type="NCBI Taxonomy" id="47770"/>
    <lineage>
        <taxon>Bacteria</taxon>
        <taxon>Bacillati</taxon>
        <taxon>Bacillota</taxon>
        <taxon>Bacilli</taxon>
        <taxon>Lactobacillales</taxon>
        <taxon>Lactobacillaceae</taxon>
        <taxon>Lactobacillus</taxon>
    </lineage>
</organism>
<dbReference type="Proteomes" id="UP000231914">
    <property type="component" value="Unassembled WGS sequence"/>
</dbReference>
<feature type="transmembrane region" description="Helical" evidence="1">
    <location>
        <begin position="73"/>
        <end position="96"/>
    </location>
</feature>
<accession>A0A2M9WNS7</accession>
<feature type="transmembrane region" description="Helical" evidence="1">
    <location>
        <begin position="23"/>
        <end position="43"/>
    </location>
</feature>
<evidence type="ECO:0000256" key="1">
    <source>
        <dbReference type="SAM" id="Phobius"/>
    </source>
</evidence>
<evidence type="ECO:0000313" key="2">
    <source>
        <dbReference type="EMBL" id="PJZ17069.1"/>
    </source>
</evidence>
<evidence type="ECO:0000313" key="3">
    <source>
        <dbReference type="Proteomes" id="UP000231914"/>
    </source>
</evidence>
<sequence>MEISIITGEAMRESLLSPKLYQALKYILAVTLIIILILPLPAINQKKINYWLVGSYCLVLGDWLATWMQHHHIHWVISIIMGYVIAFIICVILYLYTAMI</sequence>
<reference evidence="2 3" key="1">
    <citation type="submission" date="2016-10" db="EMBL/GenBank/DDBJ databases">
        <title>WGS of isloates from the oral cavity of healthy individuals.</title>
        <authorList>
            <person name="Sharma S."/>
            <person name="Pal V.K."/>
            <person name="Patil P.B."/>
            <person name="Korpole S."/>
            <person name="Grover V."/>
        </authorList>
    </citation>
    <scope>NUCLEOTIDE SEQUENCE [LARGE SCALE GENOMIC DNA]</scope>
    <source>
        <strain evidence="2 3">DISK12</strain>
    </source>
</reference>
<dbReference type="EMBL" id="MKXG01000074">
    <property type="protein sequence ID" value="PJZ17069.1"/>
    <property type="molecule type" value="Genomic_DNA"/>
</dbReference>
<proteinExistence type="predicted"/>
<keyword evidence="1" id="KW-0472">Membrane</keyword>
<protein>
    <submittedName>
        <fullName evidence="2">Uncharacterized protein</fullName>
    </submittedName>
</protein>